<feature type="compositionally biased region" description="Low complexity" evidence="9">
    <location>
        <begin position="265"/>
        <end position="278"/>
    </location>
</feature>
<dbReference type="GO" id="GO:0071008">
    <property type="term" value="C:U2-type post-mRNA release spliceosomal complex"/>
    <property type="evidence" value="ECO:0007669"/>
    <property type="project" value="TreeGrafter"/>
</dbReference>
<feature type="region of interest" description="Disordered" evidence="9">
    <location>
        <begin position="249"/>
        <end position="281"/>
    </location>
</feature>
<evidence type="ECO:0000256" key="3">
    <source>
        <dbReference type="ARBA" id="ARBA00022664"/>
    </source>
</evidence>
<evidence type="ECO:0000256" key="5">
    <source>
        <dbReference type="ARBA" id="ARBA00023187"/>
    </source>
</evidence>
<dbReference type="GO" id="GO:0000390">
    <property type="term" value="P:spliceosomal complex disassembly"/>
    <property type="evidence" value="ECO:0007669"/>
    <property type="project" value="InterPro"/>
</dbReference>
<sequence>MDEDQEMERFGMENDFEGGEWIGGEFYYRRRKEKQRQTKESATYGVFEGSSNSDYDDDDGFSAGKKRKRRKDGDFGRKPDFSKPVSFVSTGTVSPNREIDKNSKDENLEDDMFADDGGRGGLGSGGNSGLGFNSGFGKSSESFRDGGDANEDEDNFLPTGFGKIIKEGALRRERERMEKKEKGGGKGREARAGEVGGFEKHTKGIGMKLLEKMGYKGGGLGKNQQGIVAPIEAKLRPKNMGMGFNDYKETSSSAKVPELEEKRSVSVGQTQTQTQSVGRSKERLWMKGKKNKKQEVYMTAEQLLAQKEERGFEVVQKVLDMRGPQVRVLTNLENLNAEEKAREDDVPMPELQHNIRLIVDLAELDIQKIDRDLNNEREKAISLKKEKEKLEKEAARQKKQLDNWEQIMGILNRIEVEKSEGTLTLDFLANSFTELRSKFADDYKLCDLSSIACSYALPLFIRVFQGWDPLMNPLHGFELVELWKNVLQGEESNDIWDVATPYTQLVSEVILPAIRISGINTWEPREPEPMLRFLESWERLLPASVVQNILDNIVLPKLSNAVGLWDPCGETVAIHVWVHPWLLQLGPKLEPLYQTIRMKLGGVLDAWHPRDGSAHTILSPWKAVFDSASWENLMRRFILPKLQVALQEFQINPASQTLDEFHCVMQWVSAIPIHLMVDLMERFFFTKWLQVLYHWLCANPNFLEVQKWYEGWKGLLPAELLAHENIRYQFTLGLKMIDRAIEGMEIVQPGLRENLSYLRAQEQRRFEGQQPAASFGGTNQMDGSPEMTLKEVVEAHAQEHGLLFKPKPGRMHNGHQIYGYGNISIYVDSIHQRLYAQRENEWLLINLERLLEMHNNSLTRRR</sequence>
<dbReference type="InterPro" id="IPR045211">
    <property type="entry name" value="TFP11/STIP/Ntr1"/>
</dbReference>
<protein>
    <recommendedName>
        <fullName evidence="10">G-patch domain-containing protein</fullName>
    </recommendedName>
</protein>
<dbReference type="PIRSF" id="PIRSF017706">
    <property type="entry name" value="TFIP11"/>
    <property type="match status" value="1"/>
</dbReference>
<dbReference type="PROSITE" id="PS50174">
    <property type="entry name" value="G_PATCH"/>
    <property type="match status" value="1"/>
</dbReference>
<keyword evidence="5 7" id="KW-0508">mRNA splicing</keyword>
<keyword evidence="3 7" id="KW-0507">mRNA processing</keyword>
<organism evidence="11 12">
    <name type="scientific">Turnera subulata</name>
    <dbReference type="NCBI Taxonomy" id="218843"/>
    <lineage>
        <taxon>Eukaryota</taxon>
        <taxon>Viridiplantae</taxon>
        <taxon>Streptophyta</taxon>
        <taxon>Embryophyta</taxon>
        <taxon>Tracheophyta</taxon>
        <taxon>Spermatophyta</taxon>
        <taxon>Magnoliopsida</taxon>
        <taxon>eudicotyledons</taxon>
        <taxon>Gunneridae</taxon>
        <taxon>Pentapetalae</taxon>
        <taxon>rosids</taxon>
        <taxon>fabids</taxon>
        <taxon>Malpighiales</taxon>
        <taxon>Passifloraceae</taxon>
        <taxon>Turnera</taxon>
    </lineage>
</organism>
<keyword evidence="12" id="KW-1185">Reference proteome</keyword>
<evidence type="ECO:0000313" key="12">
    <source>
        <dbReference type="Proteomes" id="UP001141552"/>
    </source>
</evidence>
<feature type="compositionally biased region" description="Basic and acidic residues" evidence="9">
    <location>
        <begin position="71"/>
        <end position="81"/>
    </location>
</feature>
<dbReference type="InterPro" id="IPR000467">
    <property type="entry name" value="G_patch_dom"/>
</dbReference>
<proteinExistence type="inferred from homology"/>
<dbReference type="SMART" id="SM00443">
    <property type="entry name" value="G_patch"/>
    <property type="match status" value="1"/>
</dbReference>
<feature type="compositionally biased region" description="Basic and acidic residues" evidence="9">
    <location>
        <begin position="97"/>
        <end position="106"/>
    </location>
</feature>
<reference evidence="11" key="1">
    <citation type="submission" date="2022-02" db="EMBL/GenBank/DDBJ databases">
        <authorList>
            <person name="Henning P.M."/>
            <person name="McCubbin A.G."/>
            <person name="Shore J.S."/>
        </authorList>
    </citation>
    <scope>NUCLEOTIDE SEQUENCE</scope>
    <source>
        <strain evidence="11">F60SS</strain>
        <tissue evidence="11">Leaves</tissue>
    </source>
</reference>
<dbReference type="EMBL" id="JAKUCV010001323">
    <property type="protein sequence ID" value="KAJ4846860.1"/>
    <property type="molecule type" value="Genomic_DNA"/>
</dbReference>
<dbReference type="Pfam" id="PF01585">
    <property type="entry name" value="G-patch"/>
    <property type="match status" value="1"/>
</dbReference>
<evidence type="ECO:0000256" key="9">
    <source>
        <dbReference type="SAM" id="MobiDB-lite"/>
    </source>
</evidence>
<evidence type="ECO:0000256" key="6">
    <source>
        <dbReference type="ARBA" id="ARBA00023242"/>
    </source>
</evidence>
<evidence type="ECO:0000256" key="2">
    <source>
        <dbReference type="ARBA" id="ARBA00010900"/>
    </source>
</evidence>
<evidence type="ECO:0000256" key="8">
    <source>
        <dbReference type="SAM" id="Coils"/>
    </source>
</evidence>
<reference evidence="11" key="2">
    <citation type="journal article" date="2023" name="Plants (Basel)">
        <title>Annotation of the Turnera subulata (Passifloraceae) Draft Genome Reveals the S-Locus Evolved after the Divergence of Turneroideae from Passifloroideae in a Stepwise Manner.</title>
        <authorList>
            <person name="Henning P.M."/>
            <person name="Roalson E.H."/>
            <person name="Mir W."/>
            <person name="McCubbin A.G."/>
            <person name="Shore J.S."/>
        </authorList>
    </citation>
    <scope>NUCLEOTIDE SEQUENCE</scope>
    <source>
        <strain evidence="11">F60SS</strain>
    </source>
</reference>
<dbReference type="Pfam" id="PF12457">
    <property type="entry name" value="TIP_N"/>
    <property type="match status" value="1"/>
</dbReference>
<dbReference type="Pfam" id="PF07842">
    <property type="entry name" value="GCFC"/>
    <property type="match status" value="1"/>
</dbReference>
<evidence type="ECO:0000313" key="11">
    <source>
        <dbReference type="EMBL" id="KAJ4846860.1"/>
    </source>
</evidence>
<evidence type="ECO:0000256" key="4">
    <source>
        <dbReference type="ARBA" id="ARBA00022728"/>
    </source>
</evidence>
<dbReference type="InterPro" id="IPR024933">
    <property type="entry name" value="TFP11"/>
</dbReference>
<dbReference type="InterPro" id="IPR022159">
    <property type="entry name" value="STIP/TFIP11_N"/>
</dbReference>
<dbReference type="AlphaFoldDB" id="A0A9Q0GD59"/>
<dbReference type="PANTHER" id="PTHR23329:SF1">
    <property type="entry name" value="TUFTELIN-INTERACTING PROTEIN 11"/>
    <property type="match status" value="1"/>
</dbReference>
<feature type="domain" description="G-patch" evidence="10">
    <location>
        <begin position="202"/>
        <end position="247"/>
    </location>
</feature>
<keyword evidence="4 7" id="KW-0747">Spliceosome</keyword>
<comment type="similarity">
    <text evidence="2 7">Belongs to the TFP11/STIP family.</text>
</comment>
<dbReference type="Proteomes" id="UP001141552">
    <property type="component" value="Unassembled WGS sequence"/>
</dbReference>
<feature type="coiled-coil region" evidence="8">
    <location>
        <begin position="359"/>
        <end position="407"/>
    </location>
</feature>
<dbReference type="OrthoDB" id="4822at2759"/>
<feature type="compositionally biased region" description="Basic and acidic residues" evidence="9">
    <location>
        <begin position="164"/>
        <end position="191"/>
    </location>
</feature>
<dbReference type="GO" id="GO:0003676">
    <property type="term" value="F:nucleic acid binding"/>
    <property type="evidence" value="ECO:0007669"/>
    <property type="project" value="InterPro"/>
</dbReference>
<gene>
    <name evidence="11" type="ORF">Tsubulata_011858</name>
</gene>
<keyword evidence="6 7" id="KW-0539">Nucleus</keyword>
<dbReference type="PANTHER" id="PTHR23329">
    <property type="entry name" value="TUFTELIN-INTERACTING PROTEIN 11-RELATED"/>
    <property type="match status" value="1"/>
</dbReference>
<evidence type="ECO:0000259" key="10">
    <source>
        <dbReference type="PROSITE" id="PS50174"/>
    </source>
</evidence>
<comment type="subcellular location">
    <subcellularLocation>
        <location evidence="1 7">Nucleus</location>
    </subcellularLocation>
</comment>
<comment type="caution">
    <text evidence="11">The sequence shown here is derived from an EMBL/GenBank/DDBJ whole genome shotgun (WGS) entry which is preliminary data.</text>
</comment>
<name>A0A9Q0GD59_9ROSI</name>
<accession>A0A9Q0GD59</accession>
<dbReference type="InterPro" id="IPR022783">
    <property type="entry name" value="GCFC_dom"/>
</dbReference>
<evidence type="ECO:0000256" key="7">
    <source>
        <dbReference type="PIRNR" id="PIRNR017706"/>
    </source>
</evidence>
<feature type="compositionally biased region" description="Gly residues" evidence="9">
    <location>
        <begin position="119"/>
        <end position="134"/>
    </location>
</feature>
<evidence type="ECO:0000256" key="1">
    <source>
        <dbReference type="ARBA" id="ARBA00004123"/>
    </source>
</evidence>
<feature type="region of interest" description="Disordered" evidence="9">
    <location>
        <begin position="32"/>
        <end position="191"/>
    </location>
</feature>
<keyword evidence="8" id="KW-0175">Coiled coil</keyword>